<organism evidence="3">
    <name type="scientific">Hydrogenobacter sp</name>
    <dbReference type="NCBI Taxonomy" id="2152829"/>
    <lineage>
        <taxon>Bacteria</taxon>
        <taxon>Pseudomonadati</taxon>
        <taxon>Aquificota</taxon>
        <taxon>Aquificia</taxon>
        <taxon>Aquificales</taxon>
        <taxon>Aquificaceae</taxon>
        <taxon>Hydrogenobacter</taxon>
    </lineage>
</organism>
<accession>A0A7C2ZJ11</accession>
<name>A0A7C2ZJ11_9AQUI</name>
<proteinExistence type="predicted"/>
<dbReference type="EMBL" id="DSFP01000049">
    <property type="protein sequence ID" value="HEW46152.1"/>
    <property type="molecule type" value="Genomic_DNA"/>
</dbReference>
<evidence type="ECO:0000256" key="2">
    <source>
        <dbReference type="SAM" id="Phobius"/>
    </source>
</evidence>
<feature type="coiled-coil region" evidence="1">
    <location>
        <begin position="37"/>
        <end position="64"/>
    </location>
</feature>
<comment type="caution">
    <text evidence="3">The sequence shown here is derived from an EMBL/GenBank/DDBJ whole genome shotgun (WGS) entry which is preliminary data.</text>
</comment>
<evidence type="ECO:0000256" key="1">
    <source>
        <dbReference type="SAM" id="Coils"/>
    </source>
</evidence>
<reference evidence="3" key="1">
    <citation type="journal article" date="2020" name="mSystems">
        <title>Genome- and Community-Level Interaction Insights into Carbon Utilization and Element Cycling Functions of Hydrothermarchaeota in Hydrothermal Sediment.</title>
        <authorList>
            <person name="Zhou Z."/>
            <person name="Liu Y."/>
            <person name="Xu W."/>
            <person name="Pan J."/>
            <person name="Luo Z.H."/>
            <person name="Li M."/>
        </authorList>
    </citation>
    <scope>NUCLEOTIDE SEQUENCE [LARGE SCALE GENOMIC DNA]</scope>
    <source>
        <strain evidence="3">SpSt-132</strain>
    </source>
</reference>
<keyword evidence="2" id="KW-0812">Transmembrane</keyword>
<dbReference type="AlphaFoldDB" id="A0A7C2ZJ11"/>
<evidence type="ECO:0000313" key="3">
    <source>
        <dbReference type="EMBL" id="HEW46152.1"/>
    </source>
</evidence>
<gene>
    <name evidence="3" type="ORF">ENO47_05730</name>
</gene>
<keyword evidence="2" id="KW-0472">Membrane</keyword>
<protein>
    <submittedName>
        <fullName evidence="3">Uncharacterized protein</fullName>
    </submittedName>
</protein>
<feature type="transmembrane region" description="Helical" evidence="2">
    <location>
        <begin position="6"/>
        <end position="33"/>
    </location>
</feature>
<keyword evidence="2" id="KW-1133">Transmembrane helix</keyword>
<sequence length="64" mass="7681">MENFINLLIFLAKLLLVMFLVGAPLLLIIIFIADKVYKKIESRYEELREKRIRELEEKEKEEKG</sequence>
<keyword evidence="1" id="KW-0175">Coiled coil</keyword>